<dbReference type="EMBL" id="JFHC01000028">
    <property type="protein sequence ID" value="KDR41395.1"/>
    <property type="molecule type" value="Genomic_DNA"/>
</dbReference>
<dbReference type="InterPro" id="IPR021317">
    <property type="entry name" value="DUF2917"/>
</dbReference>
<dbReference type="Proteomes" id="UP000027466">
    <property type="component" value="Unassembled WGS sequence"/>
</dbReference>
<keyword evidence="2" id="KW-1185">Reference proteome</keyword>
<protein>
    <recommendedName>
        <fullName evidence="3">DUF2917 domain-containing protein</fullName>
    </recommendedName>
</protein>
<proteinExistence type="predicted"/>
<reference evidence="1 2" key="1">
    <citation type="submission" date="2014-03" db="EMBL/GenBank/DDBJ databases">
        <title>Draft Genome Sequences of Four Burkholderia Strains.</title>
        <authorList>
            <person name="Liu X.Y."/>
            <person name="Li C.X."/>
            <person name="Xu J.H."/>
        </authorList>
    </citation>
    <scope>NUCLEOTIDE SEQUENCE [LARGE SCALE GENOMIC DNA]</scope>
    <source>
        <strain evidence="1 2">DSM 50014</strain>
    </source>
</reference>
<dbReference type="AlphaFoldDB" id="A0A069PL79"/>
<sequence>MEKASQVSVQAGGKSALASKARVVVYFEVQPRQTLSWRVAHDGELRVHQAAAWLTRHGDPYDYWAKPGDVVRLMRGERVWLSSDADAPLEVSVTSYRHAGTTQLRRWLARLWPRVSKTSASAF</sequence>
<organism evidence="1 2">
    <name type="scientific">Caballeronia glathei</name>
    <dbReference type="NCBI Taxonomy" id="60547"/>
    <lineage>
        <taxon>Bacteria</taxon>
        <taxon>Pseudomonadati</taxon>
        <taxon>Pseudomonadota</taxon>
        <taxon>Betaproteobacteria</taxon>
        <taxon>Burkholderiales</taxon>
        <taxon>Burkholderiaceae</taxon>
        <taxon>Caballeronia</taxon>
    </lineage>
</organism>
<accession>A0A069PL79</accession>
<evidence type="ECO:0008006" key="3">
    <source>
        <dbReference type="Google" id="ProtNLM"/>
    </source>
</evidence>
<dbReference type="Pfam" id="PF11142">
    <property type="entry name" value="DUF2917"/>
    <property type="match status" value="1"/>
</dbReference>
<evidence type="ECO:0000313" key="2">
    <source>
        <dbReference type="Proteomes" id="UP000027466"/>
    </source>
</evidence>
<comment type="caution">
    <text evidence="1">The sequence shown here is derived from an EMBL/GenBank/DDBJ whole genome shotgun (WGS) entry which is preliminary data.</text>
</comment>
<evidence type="ECO:0000313" key="1">
    <source>
        <dbReference type="EMBL" id="KDR41395.1"/>
    </source>
</evidence>
<name>A0A069PL79_9BURK</name>
<gene>
    <name evidence="1" type="ORF">BG61_18015</name>
</gene>